<comment type="caution">
    <text evidence="3">The sequence shown here is derived from an EMBL/GenBank/DDBJ whole genome shotgun (WGS) entry which is preliminary data.</text>
</comment>
<dbReference type="OrthoDB" id="9777444at2"/>
<dbReference type="AlphaFoldDB" id="A0A2P8QZU6"/>
<feature type="coiled-coil region" evidence="1">
    <location>
        <begin position="603"/>
        <end position="644"/>
    </location>
</feature>
<gene>
    <name evidence="3" type="ORF">CQ405_06410</name>
</gene>
<evidence type="ECO:0000313" key="3">
    <source>
        <dbReference type="EMBL" id="PSM51758.1"/>
    </source>
</evidence>
<feature type="signal peptide" evidence="2">
    <location>
        <begin position="1"/>
        <end position="19"/>
    </location>
</feature>
<keyword evidence="4" id="KW-1185">Reference proteome</keyword>
<feature type="chain" id="PRO_5015175576" evidence="2">
    <location>
        <begin position="20"/>
        <end position="647"/>
    </location>
</feature>
<accession>A0A2P8QZU6</accession>
<reference evidence="4" key="1">
    <citation type="submission" date="2017-10" db="EMBL/GenBank/DDBJ databases">
        <title>Campylobacter species from seals.</title>
        <authorList>
            <person name="Gilbert M.J."/>
            <person name="Zomer A.L."/>
            <person name="Timmerman A.J."/>
            <person name="Duim B."/>
            <person name="Wagenaar J.A."/>
        </authorList>
    </citation>
    <scope>NUCLEOTIDE SEQUENCE [LARGE SCALE GENOMIC DNA]</scope>
    <source>
        <strain evidence="4">17S00004-5</strain>
    </source>
</reference>
<name>A0A2P8QZU6_9BACT</name>
<dbReference type="RefSeq" id="WP_106871851.1">
    <property type="nucleotide sequence ID" value="NZ_CP053841.1"/>
</dbReference>
<keyword evidence="2" id="KW-0732">Signal</keyword>
<sequence>MRIFTSILSLITVSSMVFADKIENAVDLNQALNLKNVTLYKSGMSYYEYQGILDKDISLKMSFSKAQISDILKSITIIDPKAKDISFRFDSGLDRFANSSNFGVDPKVALTLSDFLAEKKGFMLEVKADSIIRGRILAVENSGFNSVKNPSDTISLFNNGKITTIKFDDIVSFKFLNEDINKELESILALMESEGVSSQRNLYLNIKSNEKRDVKLAYVMKAPIYKISYRAFLEDDSAIFQAWAFINNPNSFDWQDVEISLMSSKPFSFTQDFYTPTYNLEEEIRLIEKKDSIPRRFQMAESRMLSTSSQNKNLSTNPNLFKSNTKESNSDQFSFLIPNKVTILKYQSLAVPLISTNLPMDKFSLLSNINPYGEKSNAILTVELENNSSLKLPSGLVAMYDDGSYIGDAKMKYLAINDKASLKFGEDEDVVASRNDKQTENIVSISINNGLAKQVVRRVLNSTYIVKNKDNKNKQIVLEHPKKADEKVESSIKPLEEKTNYNRYKFTLAPKEERKINISTFRTISSSYELVKLDENRLKYYISNGEIPDKIKMVFEEILGKGELLRQRRKGLKDIKEKQDFIIKSQERARENLKAIGNDNENSKKFLDQILKYEKDINEANKEIQKTKYDIEILEKELKEFIDKIKI</sequence>
<dbReference type="EMBL" id="PDHH01000005">
    <property type="protein sequence ID" value="PSM51758.1"/>
    <property type="molecule type" value="Genomic_DNA"/>
</dbReference>
<keyword evidence="1" id="KW-0175">Coiled coil</keyword>
<organism evidence="3 4">
    <name type="scientific">Campylobacter blaseri</name>
    <dbReference type="NCBI Taxonomy" id="2042961"/>
    <lineage>
        <taxon>Bacteria</taxon>
        <taxon>Pseudomonadati</taxon>
        <taxon>Campylobacterota</taxon>
        <taxon>Epsilonproteobacteria</taxon>
        <taxon>Campylobacterales</taxon>
        <taxon>Campylobacteraceae</taxon>
        <taxon>Campylobacter</taxon>
    </lineage>
</organism>
<evidence type="ECO:0000256" key="2">
    <source>
        <dbReference type="SAM" id="SignalP"/>
    </source>
</evidence>
<evidence type="ECO:0000256" key="1">
    <source>
        <dbReference type="SAM" id="Coils"/>
    </source>
</evidence>
<dbReference type="Proteomes" id="UP000240535">
    <property type="component" value="Unassembled WGS sequence"/>
</dbReference>
<evidence type="ECO:0000313" key="4">
    <source>
        <dbReference type="Proteomes" id="UP000240535"/>
    </source>
</evidence>
<protein>
    <submittedName>
        <fullName evidence="3">Uncharacterized protein</fullName>
    </submittedName>
</protein>
<proteinExistence type="predicted"/>